<keyword evidence="10" id="KW-1185">Reference proteome</keyword>
<evidence type="ECO:0000256" key="7">
    <source>
        <dbReference type="PROSITE-ProRule" id="PRU00533"/>
    </source>
</evidence>
<evidence type="ECO:0000256" key="8">
    <source>
        <dbReference type="RuleBase" id="RU361135"/>
    </source>
</evidence>
<dbReference type="Pfam" id="PF00765">
    <property type="entry name" value="Autoind_synth"/>
    <property type="match status" value="1"/>
</dbReference>
<dbReference type="EC" id="2.3.1.184" evidence="1 8"/>
<dbReference type="PROSITE" id="PS51187">
    <property type="entry name" value="AUTOINDUCER_SYNTH_2"/>
    <property type="match status" value="1"/>
</dbReference>
<organism evidence="9 10">
    <name type="scientific">Rhodoferax ferrireducens</name>
    <dbReference type="NCBI Taxonomy" id="192843"/>
    <lineage>
        <taxon>Bacteria</taxon>
        <taxon>Pseudomonadati</taxon>
        <taxon>Pseudomonadota</taxon>
        <taxon>Betaproteobacteria</taxon>
        <taxon>Burkholderiales</taxon>
        <taxon>Comamonadaceae</taxon>
        <taxon>Rhodoferax</taxon>
    </lineage>
</organism>
<dbReference type="Proteomes" id="UP001180487">
    <property type="component" value="Unassembled WGS sequence"/>
</dbReference>
<sequence>MQFISGEPRVLRPSLMVDMARYRHKVFVEKLGWQLECENSLEYDQFDRDDTVYVVAQNDAAEVIGTARLLPTTRPYLLSEVFPQLLHGATPPSSPDVWELSRFAAVDFSTGTGSALEQFSSPIMMNLLRTSMASAAARGAKRFITVSPLGVERLLRRLGFQAHRLAPPLIVDGHPIFACSISFA</sequence>
<dbReference type="InterPro" id="IPR018311">
    <property type="entry name" value="Autoind_synth_CS"/>
</dbReference>
<dbReference type="PANTHER" id="PTHR39322:SF1">
    <property type="entry name" value="ISOVALERYL-HOMOSERINE LACTONE SYNTHASE"/>
    <property type="match status" value="1"/>
</dbReference>
<dbReference type="PANTHER" id="PTHR39322">
    <property type="entry name" value="ACYL-HOMOSERINE-LACTONE SYNTHASE"/>
    <property type="match status" value="1"/>
</dbReference>
<keyword evidence="4 8" id="KW-0949">S-adenosyl-L-methionine</keyword>
<dbReference type="EMBL" id="JAVDXT010000002">
    <property type="protein sequence ID" value="MDR7377162.1"/>
    <property type="molecule type" value="Genomic_DNA"/>
</dbReference>
<evidence type="ECO:0000256" key="4">
    <source>
        <dbReference type="ARBA" id="ARBA00022691"/>
    </source>
</evidence>
<dbReference type="RefSeq" id="WP_116604119.1">
    <property type="nucleotide sequence ID" value="NZ_JAVDXT010000002.1"/>
</dbReference>
<accession>A0ABU2C7E3</accession>
<dbReference type="InterPro" id="IPR001690">
    <property type="entry name" value="Autoind_synthase"/>
</dbReference>
<evidence type="ECO:0000256" key="5">
    <source>
        <dbReference type="ARBA" id="ARBA00022929"/>
    </source>
</evidence>
<keyword evidence="5 7" id="KW-0071">Autoinducer synthesis</keyword>
<evidence type="ECO:0000256" key="3">
    <source>
        <dbReference type="ARBA" id="ARBA00022679"/>
    </source>
</evidence>
<dbReference type="PRINTS" id="PR01549">
    <property type="entry name" value="AUTOINDCRSYN"/>
</dbReference>
<reference evidence="9 10" key="1">
    <citation type="submission" date="2023-07" db="EMBL/GenBank/DDBJ databases">
        <title>Sorghum-associated microbial communities from plants grown in Nebraska, USA.</title>
        <authorList>
            <person name="Schachtman D."/>
        </authorList>
    </citation>
    <scope>NUCLEOTIDE SEQUENCE [LARGE SCALE GENOMIC DNA]</scope>
    <source>
        <strain evidence="9 10">BE313</strain>
    </source>
</reference>
<comment type="catalytic activity">
    <reaction evidence="6 8">
        <text>a fatty acyl-[ACP] + S-adenosyl-L-methionine = an N-acyl-L-homoserine lactone + S-methyl-5'-thioadenosine + holo-[ACP] + H(+)</text>
        <dbReference type="Rhea" id="RHEA:10096"/>
        <dbReference type="Rhea" id="RHEA-COMP:9685"/>
        <dbReference type="Rhea" id="RHEA-COMP:14125"/>
        <dbReference type="ChEBI" id="CHEBI:15378"/>
        <dbReference type="ChEBI" id="CHEBI:17509"/>
        <dbReference type="ChEBI" id="CHEBI:55474"/>
        <dbReference type="ChEBI" id="CHEBI:59789"/>
        <dbReference type="ChEBI" id="CHEBI:64479"/>
        <dbReference type="ChEBI" id="CHEBI:138651"/>
        <dbReference type="EC" id="2.3.1.184"/>
    </reaction>
</comment>
<comment type="caution">
    <text evidence="9">The sequence shown here is derived from an EMBL/GenBank/DDBJ whole genome shotgun (WGS) entry which is preliminary data.</text>
</comment>
<protein>
    <recommendedName>
        <fullName evidence="1 8">Acyl-homoserine-lactone synthase</fullName>
        <ecNumber evidence="1 8">2.3.1.184</ecNumber>
    </recommendedName>
    <alternativeName>
        <fullName evidence="8">Autoinducer synthesis protein</fullName>
    </alternativeName>
</protein>
<proteinExistence type="inferred from homology"/>
<evidence type="ECO:0000256" key="6">
    <source>
        <dbReference type="ARBA" id="ARBA00048576"/>
    </source>
</evidence>
<keyword evidence="3 8" id="KW-0808">Transferase</keyword>
<comment type="similarity">
    <text evidence="7 8">Belongs to the autoinducer synthase family.</text>
</comment>
<dbReference type="PROSITE" id="PS00949">
    <property type="entry name" value="AUTOINDUCER_SYNTH_1"/>
    <property type="match status" value="1"/>
</dbReference>
<evidence type="ECO:0000313" key="10">
    <source>
        <dbReference type="Proteomes" id="UP001180487"/>
    </source>
</evidence>
<evidence type="ECO:0000313" key="9">
    <source>
        <dbReference type="EMBL" id="MDR7377162.1"/>
    </source>
</evidence>
<evidence type="ECO:0000256" key="2">
    <source>
        <dbReference type="ARBA" id="ARBA00022654"/>
    </source>
</evidence>
<evidence type="ECO:0000256" key="1">
    <source>
        <dbReference type="ARBA" id="ARBA00012340"/>
    </source>
</evidence>
<dbReference type="Gene3D" id="3.40.630.30">
    <property type="match status" value="1"/>
</dbReference>
<gene>
    <name evidence="9" type="ORF">J2X19_001841</name>
</gene>
<dbReference type="InterPro" id="IPR016181">
    <property type="entry name" value="Acyl_CoA_acyltransferase"/>
</dbReference>
<keyword evidence="2 7" id="KW-0673">Quorum sensing</keyword>
<dbReference type="SUPFAM" id="SSF55729">
    <property type="entry name" value="Acyl-CoA N-acyltransferases (Nat)"/>
    <property type="match status" value="1"/>
</dbReference>
<name>A0ABU2C7E3_9BURK</name>